<evidence type="ECO:0000256" key="1">
    <source>
        <dbReference type="SAM" id="MobiDB-lite"/>
    </source>
</evidence>
<dbReference type="RefSeq" id="WP_054846523.1">
    <property type="nucleotide sequence ID" value="NZ_AP018929.1"/>
</dbReference>
<protein>
    <submittedName>
        <fullName evidence="2">Uncharacterized protein</fullName>
    </submittedName>
</protein>
<dbReference type="KEGG" id="step:IC006_2312"/>
<dbReference type="Proteomes" id="UP000322983">
    <property type="component" value="Chromosome"/>
</dbReference>
<keyword evidence="3" id="KW-1185">Reference proteome</keyword>
<feature type="region of interest" description="Disordered" evidence="1">
    <location>
        <begin position="17"/>
        <end position="42"/>
    </location>
</feature>
<reference evidence="2 3" key="1">
    <citation type="journal article" date="2020" name="Int. J. Syst. Evol. Microbiol.">
        <title>Sulfuracidifex tepidarius gen. nov., sp. nov. and transfer of Sulfolobus metallicus Huber and Stetter 1992 to the genus Sulfuracidifex as Sulfuracidifex metallicus comb. nov.</title>
        <authorList>
            <person name="Itoh T."/>
            <person name="Miura T."/>
            <person name="Sakai H.D."/>
            <person name="Kato S."/>
            <person name="Ohkuma M."/>
            <person name="Takashina T."/>
        </authorList>
    </citation>
    <scope>NUCLEOTIDE SEQUENCE [LARGE SCALE GENOMIC DNA]</scope>
    <source>
        <strain evidence="2 3">IC-006</strain>
    </source>
</reference>
<evidence type="ECO:0000313" key="3">
    <source>
        <dbReference type="Proteomes" id="UP000322983"/>
    </source>
</evidence>
<dbReference type="AlphaFoldDB" id="A0A510DYF0"/>
<name>A0A510DYF0_9CREN</name>
<dbReference type="GeneID" id="41716042"/>
<evidence type="ECO:0000313" key="2">
    <source>
        <dbReference type="EMBL" id="BBG24978.1"/>
    </source>
</evidence>
<accession>A0A510DYF0</accession>
<feature type="compositionally biased region" description="Polar residues" evidence="1">
    <location>
        <begin position="18"/>
        <end position="35"/>
    </location>
</feature>
<sequence>MRNKGAKDAIEILDRRLQTTAQGGQSQSIERSNGNGEDDKKGITRNLTRNLLDLAINETDLKNFMLNLSYLVARNKGFSQNNELMSLFNKIQELIQSERRKNKNDKEILEEITEYLKGVVMVTYVVEKSDKKKDILDILKKSMGE</sequence>
<proteinExistence type="predicted"/>
<dbReference type="STRING" id="1294262.GCA_001316085_02557"/>
<gene>
    <name evidence="2" type="ORF">IC006_2312</name>
</gene>
<organism evidence="2 3">
    <name type="scientific">Sulfuracidifex tepidarius</name>
    <dbReference type="NCBI Taxonomy" id="1294262"/>
    <lineage>
        <taxon>Archaea</taxon>
        <taxon>Thermoproteota</taxon>
        <taxon>Thermoprotei</taxon>
        <taxon>Sulfolobales</taxon>
        <taxon>Sulfolobaceae</taxon>
        <taxon>Sulfuracidifex</taxon>
    </lineage>
</organism>
<dbReference type="EMBL" id="AP018929">
    <property type="protein sequence ID" value="BBG24978.1"/>
    <property type="molecule type" value="Genomic_DNA"/>
</dbReference>